<evidence type="ECO:0000256" key="9">
    <source>
        <dbReference type="ARBA" id="ARBA00023136"/>
    </source>
</evidence>
<keyword evidence="4 10" id="KW-0288">FMN</keyword>
<organism evidence="11 12">
    <name type="scientific">Thiosulfatimonas sediminis</name>
    <dbReference type="NCBI Taxonomy" id="2675054"/>
    <lineage>
        <taxon>Bacteria</taxon>
        <taxon>Pseudomonadati</taxon>
        <taxon>Pseudomonadota</taxon>
        <taxon>Gammaproteobacteria</taxon>
        <taxon>Thiotrichales</taxon>
        <taxon>Piscirickettsiaceae</taxon>
        <taxon>Thiosulfatimonas</taxon>
    </lineage>
</organism>
<evidence type="ECO:0000313" key="11">
    <source>
        <dbReference type="EMBL" id="BBP46077.1"/>
    </source>
</evidence>
<dbReference type="AlphaFoldDB" id="A0A6F8PVL0"/>
<dbReference type="NCBIfam" id="TIGR01946">
    <property type="entry name" value="rnfD"/>
    <property type="match status" value="1"/>
</dbReference>
<dbReference type="GO" id="GO:0005886">
    <property type="term" value="C:plasma membrane"/>
    <property type="evidence" value="ECO:0007669"/>
    <property type="project" value="UniProtKB-SubCell"/>
</dbReference>
<keyword evidence="9 10" id="KW-0472">Membrane</keyword>
<dbReference type="EC" id="7.-.-.-" evidence="10"/>
<feature type="transmembrane region" description="Helical" evidence="10">
    <location>
        <begin position="302"/>
        <end position="319"/>
    </location>
</feature>
<proteinExistence type="inferred from homology"/>
<keyword evidence="6 10" id="KW-1278">Translocase</keyword>
<feature type="modified residue" description="FMN phosphoryl threonine" evidence="10">
    <location>
        <position position="183"/>
    </location>
</feature>
<comment type="subcellular location">
    <subcellularLocation>
        <location evidence="10">Cell inner membrane</location>
        <topology evidence="10">Multi-pass membrane protein</topology>
    </subcellularLocation>
</comment>
<accession>A0A6F8PVL0</accession>
<keyword evidence="7 10" id="KW-0249">Electron transport</keyword>
<comment type="function">
    <text evidence="10">Part of a membrane-bound complex that couples electron transfer with translocation of ions across the membrane.</text>
</comment>
<dbReference type="EMBL" id="AP021889">
    <property type="protein sequence ID" value="BBP46077.1"/>
    <property type="molecule type" value="Genomic_DNA"/>
</dbReference>
<comment type="similarity">
    <text evidence="10">Belongs to the NqrB/RnfD family.</text>
</comment>
<keyword evidence="1 10" id="KW-0813">Transport</keyword>
<gene>
    <name evidence="10 11" type="primary">rnfD</name>
    <name evidence="11" type="ORF">THMIRHAS_14500</name>
</gene>
<dbReference type="HAMAP" id="MF_00462">
    <property type="entry name" value="RsxD_RnfD"/>
    <property type="match status" value="1"/>
</dbReference>
<comment type="caution">
    <text evidence="10">Lacks conserved residue(s) required for the propagation of feature annotation.</text>
</comment>
<dbReference type="InterPro" id="IPR011303">
    <property type="entry name" value="RnfD_bac"/>
</dbReference>
<feature type="transmembrane region" description="Helical" evidence="10">
    <location>
        <begin position="273"/>
        <end position="290"/>
    </location>
</feature>
<dbReference type="Proteomes" id="UP000501726">
    <property type="component" value="Chromosome"/>
</dbReference>
<comment type="subunit">
    <text evidence="10">The complex is composed of six subunits: RnfA, RnfB, RnfC, RnfD, RnfE and RnfG.</text>
</comment>
<protein>
    <recommendedName>
        <fullName evidence="10">Ion-translocating oxidoreductase complex subunit D</fullName>
        <ecNumber evidence="10">7.-.-.-</ecNumber>
    </recommendedName>
    <alternativeName>
        <fullName evidence="10">Rnf electron transport complex subunit D</fullName>
    </alternativeName>
</protein>
<evidence type="ECO:0000256" key="10">
    <source>
        <dbReference type="HAMAP-Rule" id="MF_00462"/>
    </source>
</evidence>
<feature type="transmembrane region" description="Helical" evidence="10">
    <location>
        <begin position="243"/>
        <end position="261"/>
    </location>
</feature>
<feature type="transmembrane region" description="Helical" evidence="10">
    <location>
        <begin position="71"/>
        <end position="89"/>
    </location>
</feature>
<dbReference type="InterPro" id="IPR004338">
    <property type="entry name" value="NqrB/RnfD"/>
</dbReference>
<evidence type="ECO:0000256" key="4">
    <source>
        <dbReference type="ARBA" id="ARBA00022643"/>
    </source>
</evidence>
<keyword evidence="12" id="KW-1185">Reference proteome</keyword>
<dbReference type="GO" id="GO:0055085">
    <property type="term" value="P:transmembrane transport"/>
    <property type="evidence" value="ECO:0007669"/>
    <property type="project" value="InterPro"/>
</dbReference>
<keyword evidence="10" id="KW-1003">Cell membrane</keyword>
<evidence type="ECO:0000256" key="2">
    <source>
        <dbReference type="ARBA" id="ARBA00022553"/>
    </source>
</evidence>
<evidence type="ECO:0000256" key="8">
    <source>
        <dbReference type="ARBA" id="ARBA00022989"/>
    </source>
</evidence>
<evidence type="ECO:0000256" key="5">
    <source>
        <dbReference type="ARBA" id="ARBA00022692"/>
    </source>
</evidence>
<dbReference type="RefSeq" id="WP_173272374.1">
    <property type="nucleotide sequence ID" value="NZ_AP021889.1"/>
</dbReference>
<evidence type="ECO:0000256" key="3">
    <source>
        <dbReference type="ARBA" id="ARBA00022630"/>
    </source>
</evidence>
<reference evidence="12" key="1">
    <citation type="submission" date="2019-11" db="EMBL/GenBank/DDBJ databases">
        <title>Isolation and characterization of two novel species in the genus Thiomicrorhabdus.</title>
        <authorList>
            <person name="Mochizuki J."/>
            <person name="Kojima H."/>
            <person name="Fukui M."/>
        </authorList>
    </citation>
    <scope>NUCLEOTIDE SEQUENCE [LARGE SCALE GENOMIC DNA]</scope>
    <source>
        <strain evidence="12">aks77</strain>
    </source>
</reference>
<dbReference type="KEGG" id="tse:THMIRHAS_14500"/>
<keyword evidence="8 10" id="KW-1133">Transmembrane helix</keyword>
<feature type="transmembrane region" description="Helical" evidence="10">
    <location>
        <begin position="34"/>
        <end position="59"/>
    </location>
</feature>
<keyword evidence="3 10" id="KW-0285">Flavoprotein</keyword>
<sequence length="352" mass="38809">MSFTTIPPSSPFAHNNQTVRKVMLQVQLAAMPALLIHIYLFGFGIVVQWLLAVTTLLVVEYTMLKLRGRPVLPFITDLSALITVTGLVFCIPPTAPWWVIVSGSAFALIFGKHLYGGLGYNPFNPAMLGYAFLIISFPVQMTNWIMPAEISGHFISFMDALQIIFTGSFDIASTTFDALTGATPLNEMRIGIAQGISVADTLAPVAGHTSSTNFWFGLNSWAWLNIAFLIGGLYLLWKRTIRWQFPVGFLGSLFLFAWLMHQINPQMYPPADFVLLSGGTMLAAFFIITDPVTASTTPLGRFIYACGIGILVYVIRTWGAFPDGLAFAILLMNIAVPLIDQYTQPRVFGHDH</sequence>
<evidence type="ECO:0000256" key="7">
    <source>
        <dbReference type="ARBA" id="ARBA00022982"/>
    </source>
</evidence>
<evidence type="ECO:0000313" key="12">
    <source>
        <dbReference type="Proteomes" id="UP000501726"/>
    </source>
</evidence>
<dbReference type="PANTHER" id="PTHR30578:SF0">
    <property type="entry name" value="ION-TRANSLOCATING OXIDOREDUCTASE COMPLEX SUBUNIT D"/>
    <property type="match status" value="1"/>
</dbReference>
<dbReference type="PANTHER" id="PTHR30578">
    <property type="entry name" value="ELECTRON TRANSPORT COMPLEX PROTEIN RNFD"/>
    <property type="match status" value="1"/>
</dbReference>
<keyword evidence="10" id="KW-0997">Cell inner membrane</keyword>
<comment type="cofactor">
    <cofactor evidence="10">
        <name>FMN</name>
        <dbReference type="ChEBI" id="CHEBI:58210"/>
    </cofactor>
</comment>
<dbReference type="GO" id="GO:0022900">
    <property type="term" value="P:electron transport chain"/>
    <property type="evidence" value="ECO:0007669"/>
    <property type="project" value="UniProtKB-UniRule"/>
</dbReference>
<evidence type="ECO:0000256" key="1">
    <source>
        <dbReference type="ARBA" id="ARBA00022448"/>
    </source>
</evidence>
<keyword evidence="5 10" id="KW-0812">Transmembrane</keyword>
<name>A0A6F8PVL0_9GAMM</name>
<evidence type="ECO:0000256" key="6">
    <source>
        <dbReference type="ARBA" id="ARBA00022967"/>
    </source>
</evidence>
<feature type="transmembrane region" description="Helical" evidence="10">
    <location>
        <begin position="214"/>
        <end position="236"/>
    </location>
</feature>
<keyword evidence="2 10" id="KW-0597">Phosphoprotein</keyword>
<dbReference type="Pfam" id="PF03116">
    <property type="entry name" value="NQR2_RnfD_RnfE"/>
    <property type="match status" value="1"/>
</dbReference>